<dbReference type="InterPro" id="IPR008952">
    <property type="entry name" value="Tetraspanin_EC2_sf"/>
</dbReference>
<dbReference type="PRINTS" id="PR00259">
    <property type="entry name" value="TMFOUR"/>
</dbReference>
<keyword evidence="8" id="KW-1185">Reference proteome</keyword>
<dbReference type="Proteomes" id="UP000694388">
    <property type="component" value="Unplaced"/>
</dbReference>
<dbReference type="Gene3D" id="1.10.1450.10">
    <property type="entry name" value="Tetraspanin"/>
    <property type="match status" value="1"/>
</dbReference>
<evidence type="ECO:0000256" key="2">
    <source>
        <dbReference type="ARBA" id="ARBA00006840"/>
    </source>
</evidence>
<reference evidence="7" key="1">
    <citation type="submission" date="2025-08" db="UniProtKB">
        <authorList>
            <consortium name="Ensembl"/>
        </authorList>
    </citation>
    <scope>IDENTIFICATION</scope>
</reference>
<keyword evidence="5 6" id="KW-0472">Membrane</keyword>
<evidence type="ECO:0000256" key="3">
    <source>
        <dbReference type="ARBA" id="ARBA00022692"/>
    </source>
</evidence>
<dbReference type="Pfam" id="PF00335">
    <property type="entry name" value="Tetraspanin"/>
    <property type="match status" value="1"/>
</dbReference>
<dbReference type="SUPFAM" id="SSF48652">
    <property type="entry name" value="Tetraspanin"/>
    <property type="match status" value="1"/>
</dbReference>
<dbReference type="PANTHER" id="PTHR19282">
    <property type="entry name" value="TETRASPANIN"/>
    <property type="match status" value="1"/>
</dbReference>
<protein>
    <recommendedName>
        <fullName evidence="6">Tetraspanin</fullName>
    </recommendedName>
</protein>
<evidence type="ECO:0000256" key="1">
    <source>
        <dbReference type="ARBA" id="ARBA00004141"/>
    </source>
</evidence>
<dbReference type="PROSITE" id="PS00421">
    <property type="entry name" value="TM4_1"/>
    <property type="match status" value="1"/>
</dbReference>
<dbReference type="GO" id="GO:0005886">
    <property type="term" value="C:plasma membrane"/>
    <property type="evidence" value="ECO:0007669"/>
    <property type="project" value="TreeGrafter"/>
</dbReference>
<accession>A0A8C4PYB6</accession>
<evidence type="ECO:0000256" key="4">
    <source>
        <dbReference type="ARBA" id="ARBA00022989"/>
    </source>
</evidence>
<proteinExistence type="inferred from homology"/>
<feature type="transmembrane region" description="Helical" evidence="6">
    <location>
        <begin position="183"/>
        <end position="210"/>
    </location>
</feature>
<feature type="transmembrane region" description="Helical" evidence="6">
    <location>
        <begin position="63"/>
        <end position="82"/>
    </location>
</feature>
<dbReference type="PIRSF" id="PIRSF002419">
    <property type="entry name" value="Tetraspanin"/>
    <property type="match status" value="1"/>
</dbReference>
<feature type="transmembrane region" description="Helical" evidence="6">
    <location>
        <begin position="31"/>
        <end position="51"/>
    </location>
</feature>
<feature type="transmembrane region" description="Helical" evidence="6">
    <location>
        <begin position="7"/>
        <end position="25"/>
    </location>
</feature>
<reference evidence="7" key="2">
    <citation type="submission" date="2025-09" db="UniProtKB">
        <authorList>
            <consortium name="Ensembl"/>
        </authorList>
    </citation>
    <scope>IDENTIFICATION</scope>
</reference>
<organism evidence="7 8">
    <name type="scientific">Eptatretus burgeri</name>
    <name type="common">Inshore hagfish</name>
    <dbReference type="NCBI Taxonomy" id="7764"/>
    <lineage>
        <taxon>Eukaryota</taxon>
        <taxon>Metazoa</taxon>
        <taxon>Chordata</taxon>
        <taxon>Craniata</taxon>
        <taxon>Vertebrata</taxon>
        <taxon>Cyclostomata</taxon>
        <taxon>Myxini</taxon>
        <taxon>Myxiniformes</taxon>
        <taxon>Myxinidae</taxon>
        <taxon>Eptatretinae</taxon>
        <taxon>Eptatretus</taxon>
    </lineage>
</organism>
<dbReference type="GeneTree" id="ENSGT00940000154954"/>
<evidence type="ECO:0000313" key="7">
    <source>
        <dbReference type="Ensembl" id="ENSEBUP00000004622.1"/>
    </source>
</evidence>
<name>A0A8C4PYB6_EPTBU</name>
<evidence type="ECO:0000313" key="8">
    <source>
        <dbReference type="Proteomes" id="UP000694388"/>
    </source>
</evidence>
<comment type="subcellular location">
    <subcellularLocation>
        <location evidence="1 6">Membrane</location>
        <topology evidence="1 6">Multi-pass membrane protein</topology>
    </subcellularLocation>
</comment>
<dbReference type="Ensembl" id="ENSEBUT00000005061.1">
    <property type="protein sequence ID" value="ENSEBUP00000004622.1"/>
    <property type="gene ID" value="ENSEBUG00000003237.1"/>
</dbReference>
<keyword evidence="4 6" id="KW-1133">Transmembrane helix</keyword>
<dbReference type="InterPro" id="IPR018503">
    <property type="entry name" value="Tetraspanin_CS"/>
</dbReference>
<dbReference type="InterPro" id="IPR018499">
    <property type="entry name" value="Tetraspanin/Peripherin"/>
</dbReference>
<evidence type="ECO:0000256" key="6">
    <source>
        <dbReference type="RuleBase" id="RU361218"/>
    </source>
</evidence>
<evidence type="ECO:0000256" key="5">
    <source>
        <dbReference type="ARBA" id="ARBA00023136"/>
    </source>
</evidence>
<sequence>MASCGILSAKTVLVFLSFVFWDWYITLPAMAIVLAGILVFAIGVIGCCAAVRESRCALASFSLLLLILFGLEVAAAVLGFIYHSKVESDAKARMYKVFSEYDGDGSHSESRAVDYLQNELRCCGVANFSDWKKTPWFDHAGNNSVPLSCCKKTAVNCNGSLLQPNLIYDEGCLIRIEEKIQSILTYIMAVAVAFAFLQMLGVLATCVIGFRPRNENRSQSYEPLIYEGTYA</sequence>
<dbReference type="OMA" id="FAIFAME"/>
<dbReference type="PANTHER" id="PTHR19282:SF544">
    <property type="entry name" value="TETRASPANIN"/>
    <property type="match status" value="1"/>
</dbReference>
<keyword evidence="3 6" id="KW-0812">Transmembrane</keyword>
<dbReference type="AlphaFoldDB" id="A0A8C4PYB6"/>
<dbReference type="InterPro" id="IPR000301">
    <property type="entry name" value="Tetraspanin_animals"/>
</dbReference>
<comment type="similarity">
    <text evidence="2 6">Belongs to the tetraspanin (TM4SF) family.</text>
</comment>